<dbReference type="OrthoDB" id="3527137at2759"/>
<dbReference type="Proteomes" id="UP000077154">
    <property type="component" value="Unassembled WGS sequence"/>
</dbReference>
<dbReference type="InterPro" id="IPR056672">
    <property type="entry name" value="DUF7770"/>
</dbReference>
<reference evidence="2" key="1">
    <citation type="submission" date="2016-03" db="EMBL/GenBank/DDBJ databases">
        <title>Updated assembly of Pseudogymnoascus destructans, the fungus causing white-nose syndrome of bats.</title>
        <authorList>
            <person name="Palmer J.M."/>
            <person name="Drees K.P."/>
            <person name="Foster J.T."/>
            <person name="Lindner D.L."/>
        </authorList>
    </citation>
    <scope>NUCLEOTIDE SEQUENCE [LARGE SCALE GENOMIC DNA]</scope>
    <source>
        <strain evidence="2">20631-21</strain>
    </source>
</reference>
<sequence length="141" mass="15588">MNYTPPAVQSIHFVPTDEEEVEIGSRQVQAIYVLAHDTLPDGANHWCFYLKFSKTASICIDMTPTYSAPSTVLQDGSKGHMLISVLPCIHPSPATKTIRLGVCANLTVDRILHLLAQSGRDQYDSKSDVGVGRERLARFRC</sequence>
<evidence type="ECO:0000259" key="1">
    <source>
        <dbReference type="Pfam" id="PF24968"/>
    </source>
</evidence>
<dbReference type="Pfam" id="PF24968">
    <property type="entry name" value="DUF7770"/>
    <property type="match status" value="1"/>
</dbReference>
<feature type="domain" description="DUF7770" evidence="1">
    <location>
        <begin position="31"/>
        <end position="126"/>
    </location>
</feature>
<accession>A0A177A4J9</accession>
<protein>
    <recommendedName>
        <fullName evidence="1">DUF7770 domain-containing protein</fullName>
    </recommendedName>
</protein>
<dbReference type="VEuPathDB" id="FungiDB:GMDG_07600"/>
<dbReference type="eggNOG" id="ENOG502SWZY">
    <property type="taxonomic scope" value="Eukaryota"/>
</dbReference>
<gene>
    <name evidence="2" type="ORF">VC83_07973</name>
</gene>
<dbReference type="EMBL" id="KV441406">
    <property type="protein sequence ID" value="OAF56013.1"/>
    <property type="molecule type" value="Genomic_DNA"/>
</dbReference>
<organism evidence="2">
    <name type="scientific">Pseudogymnoascus destructans</name>
    <dbReference type="NCBI Taxonomy" id="655981"/>
    <lineage>
        <taxon>Eukaryota</taxon>
        <taxon>Fungi</taxon>
        <taxon>Dikarya</taxon>
        <taxon>Ascomycota</taxon>
        <taxon>Pezizomycotina</taxon>
        <taxon>Leotiomycetes</taxon>
        <taxon>Thelebolales</taxon>
        <taxon>Thelebolaceae</taxon>
        <taxon>Pseudogymnoascus</taxon>
    </lineage>
</organism>
<dbReference type="AlphaFoldDB" id="A0A177A4J9"/>
<dbReference type="GeneID" id="36291016"/>
<proteinExistence type="predicted"/>
<evidence type="ECO:0000313" key="2">
    <source>
        <dbReference type="EMBL" id="OAF56013.1"/>
    </source>
</evidence>
<name>A0A177A4J9_9PEZI</name>
<dbReference type="RefSeq" id="XP_024321311.1">
    <property type="nucleotide sequence ID" value="XM_024471536.1"/>
</dbReference>